<evidence type="ECO:0000256" key="1">
    <source>
        <dbReference type="SAM" id="Phobius"/>
    </source>
</evidence>
<protein>
    <recommendedName>
        <fullName evidence="4">BTB domain-containing protein</fullName>
    </recommendedName>
</protein>
<dbReference type="AlphaFoldDB" id="A0A1J7I888"/>
<dbReference type="InParanoid" id="A0A1J7I888"/>
<dbReference type="EMBL" id="KV875106">
    <property type="protein sequence ID" value="OIW23694.1"/>
    <property type="molecule type" value="Genomic_DNA"/>
</dbReference>
<evidence type="ECO:0008006" key="4">
    <source>
        <dbReference type="Google" id="ProtNLM"/>
    </source>
</evidence>
<dbReference type="Proteomes" id="UP000182658">
    <property type="component" value="Unassembled WGS sequence"/>
</dbReference>
<proteinExistence type="predicted"/>
<evidence type="ECO:0000313" key="3">
    <source>
        <dbReference type="Proteomes" id="UP000182658"/>
    </source>
</evidence>
<keyword evidence="1" id="KW-0472">Membrane</keyword>
<accession>A0A1J7I888</accession>
<sequence>MPRTLSLVTSLRSVLRASPEQAKDEESEIEGIELGQPCCQEVVVEPLDIYQCNNNCRHITNREVLILARSDGGLTIKVVVGSAPNRTTFKIPKSLLCRHADYFSVALKDGNEDRFVEADKGEFHWPDDDAEEFHRFVRWMYSCSSCRLGDAYNSLHVCKKDGELDADPYSWCHPDVEAEQAFVLGDRILSAEYCRFALGSFIQHVHRIDPRRIIWVLENTADRSSLHRFVRAWLGWLKFKLDKRLVSADEEDDAAVYSELFVSFDGWLTTDPRKYLMEHWLEPCSLDPNLYCGHKRAHWFWCRTASGMPGCPPPRETRPRTRGEIIWEGSLGVWYGCSIVMLVLAAYIFARDREGLISHSSKALSVVTSCFAFVGMCTCGSWVPLVSTPTVLVAFASAILASREAARCFQGLMDELDCHNRYLDMQGPGGNGRGRDGLYSRVVRH</sequence>
<dbReference type="Gene3D" id="3.30.710.10">
    <property type="entry name" value="Potassium Channel Kv1.1, Chain A"/>
    <property type="match status" value="1"/>
</dbReference>
<keyword evidence="1" id="KW-0812">Transmembrane</keyword>
<feature type="transmembrane region" description="Helical" evidence="1">
    <location>
        <begin position="362"/>
        <end position="383"/>
    </location>
</feature>
<name>A0A1J7I888_9PEZI</name>
<keyword evidence="1" id="KW-1133">Transmembrane helix</keyword>
<reference evidence="2 3" key="1">
    <citation type="submission" date="2016-10" db="EMBL/GenBank/DDBJ databases">
        <title>Draft genome sequence of Coniochaeta ligniaria NRRL30616, a lignocellulolytic fungus for bioabatement of inhibitors in plant biomass hydrolysates.</title>
        <authorList>
            <consortium name="DOE Joint Genome Institute"/>
            <person name="Jimenez D.J."/>
            <person name="Hector R.E."/>
            <person name="Riley R."/>
            <person name="Sun H."/>
            <person name="Grigoriev I.V."/>
            <person name="Van Elsas J.D."/>
            <person name="Nichols N.N."/>
        </authorList>
    </citation>
    <scope>NUCLEOTIDE SEQUENCE [LARGE SCALE GENOMIC DNA]</scope>
    <source>
        <strain evidence="2 3">NRRL 30616</strain>
    </source>
</reference>
<feature type="transmembrane region" description="Helical" evidence="1">
    <location>
        <begin position="332"/>
        <end position="350"/>
    </location>
</feature>
<dbReference type="InterPro" id="IPR011333">
    <property type="entry name" value="SKP1/BTB/POZ_sf"/>
</dbReference>
<gene>
    <name evidence="2" type="ORF">CONLIGDRAFT_649711</name>
</gene>
<keyword evidence="3" id="KW-1185">Reference proteome</keyword>
<organism evidence="2 3">
    <name type="scientific">Coniochaeta ligniaria NRRL 30616</name>
    <dbReference type="NCBI Taxonomy" id="1408157"/>
    <lineage>
        <taxon>Eukaryota</taxon>
        <taxon>Fungi</taxon>
        <taxon>Dikarya</taxon>
        <taxon>Ascomycota</taxon>
        <taxon>Pezizomycotina</taxon>
        <taxon>Sordariomycetes</taxon>
        <taxon>Sordariomycetidae</taxon>
        <taxon>Coniochaetales</taxon>
        <taxon>Coniochaetaceae</taxon>
        <taxon>Coniochaeta</taxon>
    </lineage>
</organism>
<evidence type="ECO:0000313" key="2">
    <source>
        <dbReference type="EMBL" id="OIW23694.1"/>
    </source>
</evidence>
<dbReference type="OrthoDB" id="5222629at2759"/>